<dbReference type="AlphaFoldDB" id="A0A3D8Q5I8"/>
<feature type="chain" id="PRO_5017496108" description="Hydrophobin" evidence="2">
    <location>
        <begin position="19"/>
        <end position="111"/>
    </location>
</feature>
<keyword evidence="2" id="KW-0732">Signal</keyword>
<keyword evidence="2" id="KW-0964">Secreted</keyword>
<dbReference type="Pfam" id="PF01185">
    <property type="entry name" value="Hydrophobin"/>
    <property type="match status" value="1"/>
</dbReference>
<keyword evidence="4" id="KW-1185">Reference proteome</keyword>
<gene>
    <name evidence="3" type="ORF">BP6252_14060</name>
</gene>
<dbReference type="InterPro" id="IPR001338">
    <property type="entry name" value="Class_I_Hydrophobin"/>
</dbReference>
<dbReference type="OrthoDB" id="4225815at2759"/>
<proteinExistence type="inferred from homology"/>
<reference evidence="3 4" key="1">
    <citation type="journal article" date="2018" name="IMA Fungus">
        <title>IMA Genome-F 9: Draft genome sequence of Annulohypoxylon stygium, Aspergillus mulundensis, Berkeleyomyces basicola (syn. Thielaviopsis basicola), Ceratocystis smalleyi, two Cercospora beticola strains, Coleophoma cylindrospora, Fusarium fracticaudum, Phialophora cf. hyalina, and Morchella septimelata.</title>
        <authorList>
            <person name="Wingfield B.D."/>
            <person name="Bills G.F."/>
            <person name="Dong Y."/>
            <person name="Huang W."/>
            <person name="Nel W.J."/>
            <person name="Swalarsk-Parry B.S."/>
            <person name="Vaghefi N."/>
            <person name="Wilken P.M."/>
            <person name="An Z."/>
            <person name="de Beer Z.W."/>
            <person name="De Vos L."/>
            <person name="Chen L."/>
            <person name="Duong T.A."/>
            <person name="Gao Y."/>
            <person name="Hammerbacher A."/>
            <person name="Kikkert J.R."/>
            <person name="Li Y."/>
            <person name="Li H."/>
            <person name="Li K."/>
            <person name="Li Q."/>
            <person name="Liu X."/>
            <person name="Ma X."/>
            <person name="Naidoo K."/>
            <person name="Pethybridge S.J."/>
            <person name="Sun J."/>
            <person name="Steenkamp E.T."/>
            <person name="van der Nest M.A."/>
            <person name="van Wyk S."/>
            <person name="Wingfield M.J."/>
            <person name="Xiong C."/>
            <person name="Yue Q."/>
            <person name="Zhang X."/>
        </authorList>
    </citation>
    <scope>NUCLEOTIDE SEQUENCE [LARGE SCALE GENOMIC DNA]</scope>
    <source>
        <strain evidence="3 4">BP6252</strain>
    </source>
</reference>
<dbReference type="STRING" id="1849047.A0A3D8Q5I8"/>
<dbReference type="SMART" id="SM00075">
    <property type="entry name" value="HYDRO"/>
    <property type="match status" value="1"/>
</dbReference>
<dbReference type="GO" id="GO:0009277">
    <property type="term" value="C:fungal-type cell wall"/>
    <property type="evidence" value="ECO:0007669"/>
    <property type="project" value="InterPro"/>
</dbReference>
<comment type="similarity">
    <text evidence="2">Belongs to the fungal hydrophobin family.</text>
</comment>
<feature type="signal peptide" evidence="2">
    <location>
        <begin position="1"/>
        <end position="18"/>
    </location>
</feature>
<comment type="subcellular location">
    <subcellularLocation>
        <location evidence="2">Secreted</location>
        <location evidence="2">Cell wall</location>
    </subcellularLocation>
</comment>
<dbReference type="EMBL" id="PDLM01000035">
    <property type="protein sequence ID" value="RDW56674.1"/>
    <property type="molecule type" value="Genomic_DNA"/>
</dbReference>
<name>A0A3D8Q5I8_9HELO</name>
<dbReference type="GO" id="GO:0005199">
    <property type="term" value="F:structural constituent of cell wall"/>
    <property type="evidence" value="ECO:0007669"/>
    <property type="project" value="InterPro"/>
</dbReference>
<keyword evidence="2" id="KW-0134">Cell wall</keyword>
<evidence type="ECO:0000256" key="1">
    <source>
        <dbReference type="ARBA" id="ARBA00023157"/>
    </source>
</evidence>
<evidence type="ECO:0000256" key="2">
    <source>
        <dbReference type="RuleBase" id="RU365009"/>
    </source>
</evidence>
<sequence length="111" mass="11033">MKFSYSLGLLLTSTFVTAAPSPQLSLTSRSQCSSGIAVCCSSIVAATDQAVGAITAILGVLLPSTDINVGLSCSPITVVGTGSSDCAGQPACCGNDNFNGLMSIGCIPIQL</sequence>
<evidence type="ECO:0000313" key="4">
    <source>
        <dbReference type="Proteomes" id="UP000256645"/>
    </source>
</evidence>
<accession>A0A3D8Q5I8</accession>
<protein>
    <recommendedName>
        <fullName evidence="2">Hydrophobin</fullName>
    </recommendedName>
</protein>
<organism evidence="3 4">
    <name type="scientific">Coleophoma cylindrospora</name>
    <dbReference type="NCBI Taxonomy" id="1849047"/>
    <lineage>
        <taxon>Eukaryota</taxon>
        <taxon>Fungi</taxon>
        <taxon>Dikarya</taxon>
        <taxon>Ascomycota</taxon>
        <taxon>Pezizomycotina</taxon>
        <taxon>Leotiomycetes</taxon>
        <taxon>Helotiales</taxon>
        <taxon>Dermateaceae</taxon>
        <taxon>Coleophoma</taxon>
    </lineage>
</organism>
<keyword evidence="1 2" id="KW-1015">Disulfide bond</keyword>
<comment type="caution">
    <text evidence="3">The sequence shown here is derived from an EMBL/GenBank/DDBJ whole genome shotgun (WGS) entry which is preliminary data.</text>
</comment>
<evidence type="ECO:0000313" key="3">
    <source>
        <dbReference type="EMBL" id="RDW56674.1"/>
    </source>
</evidence>
<dbReference type="CDD" id="cd23507">
    <property type="entry name" value="hydrophobin_I"/>
    <property type="match status" value="1"/>
</dbReference>
<dbReference type="Proteomes" id="UP000256645">
    <property type="component" value="Unassembled WGS sequence"/>
</dbReference>